<gene>
    <name evidence="2" type="ORF">V6N11_082278</name>
</gene>
<dbReference type="Proteomes" id="UP001396334">
    <property type="component" value="Unassembled WGS sequence"/>
</dbReference>
<dbReference type="SUPFAM" id="SSF81383">
    <property type="entry name" value="F-box domain"/>
    <property type="match status" value="1"/>
</dbReference>
<dbReference type="SMART" id="SM00256">
    <property type="entry name" value="FBOX"/>
    <property type="match status" value="1"/>
</dbReference>
<feature type="domain" description="F-box" evidence="1">
    <location>
        <begin position="83"/>
        <end position="123"/>
    </location>
</feature>
<comment type="caution">
    <text evidence="2">The sequence shown here is derived from an EMBL/GenBank/DDBJ whole genome shotgun (WGS) entry which is preliminary data.</text>
</comment>
<dbReference type="InterPro" id="IPR001810">
    <property type="entry name" value="F-box_dom"/>
</dbReference>
<accession>A0ABR1ZES5</accession>
<sequence>MSPFSDHTLMMLNQWRGLSLLVALPSYRGVEMKLLITLPVLVRNRLLRSSRSKKSLPKFLIWFKQTVAARILHDFFHQKDHGVPHDLIEDILVKLPVKSLVRFKYVSQQWFRLITDRHLSNQCKKGPVFVTASARFVHPNFGPRKYIFLSSMVVNGDTNTIPPAYIRIVDVPEEYWYDMLNSCDGILCFRGAFNIWVHNPATKDHTDFYPRV</sequence>
<keyword evidence="3" id="KW-1185">Reference proteome</keyword>
<evidence type="ECO:0000259" key="1">
    <source>
        <dbReference type="SMART" id="SM00256"/>
    </source>
</evidence>
<organism evidence="2 3">
    <name type="scientific">Hibiscus sabdariffa</name>
    <name type="common">roselle</name>
    <dbReference type="NCBI Taxonomy" id="183260"/>
    <lineage>
        <taxon>Eukaryota</taxon>
        <taxon>Viridiplantae</taxon>
        <taxon>Streptophyta</taxon>
        <taxon>Embryophyta</taxon>
        <taxon>Tracheophyta</taxon>
        <taxon>Spermatophyta</taxon>
        <taxon>Magnoliopsida</taxon>
        <taxon>eudicotyledons</taxon>
        <taxon>Gunneridae</taxon>
        <taxon>Pentapetalae</taxon>
        <taxon>rosids</taxon>
        <taxon>malvids</taxon>
        <taxon>Malvales</taxon>
        <taxon>Malvaceae</taxon>
        <taxon>Malvoideae</taxon>
        <taxon>Hibiscus</taxon>
    </lineage>
</organism>
<reference evidence="2 3" key="1">
    <citation type="journal article" date="2024" name="G3 (Bethesda)">
        <title>Genome assembly of Hibiscus sabdariffa L. provides insights into metabolisms of medicinal natural products.</title>
        <authorList>
            <person name="Kim T."/>
        </authorList>
    </citation>
    <scope>NUCLEOTIDE SEQUENCE [LARGE SCALE GENOMIC DNA]</scope>
    <source>
        <strain evidence="2">TK-2024</strain>
        <tissue evidence="2">Old leaves</tissue>
    </source>
</reference>
<dbReference type="Gene3D" id="1.20.1280.50">
    <property type="match status" value="1"/>
</dbReference>
<dbReference type="Pfam" id="PF00646">
    <property type="entry name" value="F-box"/>
    <property type="match status" value="1"/>
</dbReference>
<name>A0ABR1ZES5_9ROSI</name>
<dbReference type="EMBL" id="JBBPBN010001274">
    <property type="protein sequence ID" value="KAK8478907.1"/>
    <property type="molecule type" value="Genomic_DNA"/>
</dbReference>
<protein>
    <recommendedName>
        <fullName evidence="1">F-box domain-containing protein</fullName>
    </recommendedName>
</protein>
<evidence type="ECO:0000313" key="2">
    <source>
        <dbReference type="EMBL" id="KAK8478907.1"/>
    </source>
</evidence>
<dbReference type="InterPro" id="IPR050796">
    <property type="entry name" value="SCF_F-box_component"/>
</dbReference>
<dbReference type="PANTHER" id="PTHR31672">
    <property type="entry name" value="BNACNNG10540D PROTEIN"/>
    <property type="match status" value="1"/>
</dbReference>
<dbReference type="InterPro" id="IPR036047">
    <property type="entry name" value="F-box-like_dom_sf"/>
</dbReference>
<evidence type="ECO:0000313" key="3">
    <source>
        <dbReference type="Proteomes" id="UP001396334"/>
    </source>
</evidence>
<proteinExistence type="predicted"/>